<evidence type="ECO:0000313" key="2">
    <source>
        <dbReference type="EMBL" id="TKC99213.1"/>
    </source>
</evidence>
<sequence>MKSKARTNVYESPSSFVGRALDMATLVARFDEGARLVTIVAPGGMGKTRVATRFAALHGAAYAAHGGGVWFCDLTDAGDVAAMCRAVASVLGVALERTTEESAVVAALGQALARKNRVLLLLDNVEHIAAAAAGVVAAWMKVAPHARILVTSRAVLGIAGEHLVPLEPLGVPEPGASREELLATEGVALFLSRAREVRPGFDVGPAELAALGDVVRATDGIPLAIELCAARVRLLGLGQIRSRLAEPLDFLVRREDHGRHSSMRRTILDSLVQLDEAERACFAASSVFRGGFTLEAAESVLARPGADVLGVLEGLVARSLVRMRAEGEEARFSLFEAIRELAAEELQKRPGELERAAARHTRWFAWFGRALAEEAAFGGAAREKLGREMDNMVAAHARALDDAERAPEGDGAALALGLALALEPVVVPRGLFELRLVLLDRAITAAQATTAGARLPDFAAALVARGVARRELGDPKAAAFDLEAGLALARARGDTALEALACTHLGESVETLGRTVEARAHFARGLACLGGAAGGRSRRVREAEIRACLGHAHRREGDLAAAEREAKRALALYRDADCEDRLPRVLYETAVIALFRESYTEAGADLDEALGIVRQSGDKHAEGALLSAQGILFQERGKLDAALSCHARAVRLFHEIGSRHREGSALYYLGTTFLERGSPAEATKMLVRSFDLMGAAGFHRYEALIAGCLASVWSDEGDPEASAQWLVKAQRAAAACESEPALQATVAIHEAHVALANASEPERAQLLEKARALALGRSNDDVRFARRILLAAGRQGLSAPAEALVVSDEGARLRLPGARASVDLSSRAPLRRILLALAKLRASAPGQTLPLDEIIRAGWPGERIGAEAAANRVRVALATLRKLGLRGVLRTGQGGYLLDPATAVYIASQGS</sequence>
<dbReference type="PANTHER" id="PTHR47691">
    <property type="entry name" value="REGULATOR-RELATED"/>
    <property type="match status" value="1"/>
</dbReference>
<dbReference type="GO" id="GO:0016887">
    <property type="term" value="F:ATP hydrolysis activity"/>
    <property type="evidence" value="ECO:0007669"/>
    <property type="project" value="InterPro"/>
</dbReference>
<dbReference type="OrthoDB" id="9812579at2"/>
<dbReference type="InterPro" id="IPR011990">
    <property type="entry name" value="TPR-like_helical_dom_sf"/>
</dbReference>
<dbReference type="Gene3D" id="1.25.40.10">
    <property type="entry name" value="Tetratricopeptide repeat domain"/>
    <property type="match status" value="2"/>
</dbReference>
<dbReference type="PANTHER" id="PTHR47691:SF3">
    <property type="entry name" value="HTH-TYPE TRANSCRIPTIONAL REGULATOR RV0890C-RELATED"/>
    <property type="match status" value="1"/>
</dbReference>
<dbReference type="InterPro" id="IPR049945">
    <property type="entry name" value="AAA_22"/>
</dbReference>
<dbReference type="SMART" id="SM00028">
    <property type="entry name" value="TPR"/>
    <property type="match status" value="6"/>
</dbReference>
<dbReference type="Proteomes" id="UP000309215">
    <property type="component" value="Unassembled WGS sequence"/>
</dbReference>
<feature type="domain" description="ORC1/DEAH AAA+ ATPase" evidence="1">
    <location>
        <begin position="33"/>
        <end position="131"/>
    </location>
</feature>
<dbReference type="RefSeq" id="WP_136934138.1">
    <property type="nucleotide sequence ID" value="NZ_SSMQ01000059.1"/>
</dbReference>
<dbReference type="EMBL" id="SSMQ01000059">
    <property type="protein sequence ID" value="TKC99213.1"/>
    <property type="molecule type" value="Genomic_DNA"/>
</dbReference>
<dbReference type="PRINTS" id="PR00364">
    <property type="entry name" value="DISEASERSIST"/>
</dbReference>
<name>A0A4U1IXD8_9BACT</name>
<reference evidence="2 3" key="1">
    <citation type="submission" date="2019-04" db="EMBL/GenBank/DDBJ databases">
        <authorList>
            <person name="Li Y."/>
            <person name="Wang J."/>
        </authorList>
    </citation>
    <scope>NUCLEOTIDE SEQUENCE [LARGE SCALE GENOMIC DNA]</scope>
    <source>
        <strain evidence="2 3">DSM 14668</strain>
    </source>
</reference>
<dbReference type="InterPro" id="IPR027417">
    <property type="entry name" value="P-loop_NTPase"/>
</dbReference>
<proteinExistence type="predicted"/>
<evidence type="ECO:0000313" key="3">
    <source>
        <dbReference type="Proteomes" id="UP000309215"/>
    </source>
</evidence>
<accession>A0A4U1IXD8</accession>
<dbReference type="AlphaFoldDB" id="A0A4U1IXD8"/>
<gene>
    <name evidence="2" type="ORF">E8A74_38715</name>
</gene>
<dbReference type="Pfam" id="PF13401">
    <property type="entry name" value="AAA_22"/>
    <property type="match status" value="1"/>
</dbReference>
<comment type="caution">
    <text evidence="2">The sequence shown here is derived from an EMBL/GenBank/DDBJ whole genome shotgun (WGS) entry which is preliminary data.</text>
</comment>
<organism evidence="2 3">
    <name type="scientific">Polyangium fumosum</name>
    <dbReference type="NCBI Taxonomy" id="889272"/>
    <lineage>
        <taxon>Bacteria</taxon>
        <taxon>Pseudomonadati</taxon>
        <taxon>Myxococcota</taxon>
        <taxon>Polyangia</taxon>
        <taxon>Polyangiales</taxon>
        <taxon>Polyangiaceae</taxon>
        <taxon>Polyangium</taxon>
    </lineage>
</organism>
<dbReference type="InterPro" id="IPR019734">
    <property type="entry name" value="TPR_rpt"/>
</dbReference>
<protein>
    <recommendedName>
        <fullName evidence="1">ORC1/DEAH AAA+ ATPase domain-containing protein</fullName>
    </recommendedName>
</protein>
<dbReference type="Gene3D" id="3.40.50.300">
    <property type="entry name" value="P-loop containing nucleotide triphosphate hydrolases"/>
    <property type="match status" value="1"/>
</dbReference>
<keyword evidence="3" id="KW-1185">Reference proteome</keyword>
<dbReference type="SUPFAM" id="SSF52540">
    <property type="entry name" value="P-loop containing nucleoside triphosphate hydrolases"/>
    <property type="match status" value="1"/>
</dbReference>
<evidence type="ECO:0000259" key="1">
    <source>
        <dbReference type="Pfam" id="PF13401"/>
    </source>
</evidence>
<dbReference type="Pfam" id="PF13424">
    <property type="entry name" value="TPR_12"/>
    <property type="match status" value="1"/>
</dbReference>
<dbReference type="SUPFAM" id="SSF48452">
    <property type="entry name" value="TPR-like"/>
    <property type="match status" value="2"/>
</dbReference>